<evidence type="ECO:0000256" key="1">
    <source>
        <dbReference type="ARBA" id="ARBA00001913"/>
    </source>
</evidence>
<organism evidence="17">
    <name type="scientific">Perkinsus marinus (strain ATCC 50983 / TXsc)</name>
    <dbReference type="NCBI Taxonomy" id="423536"/>
    <lineage>
        <taxon>Eukaryota</taxon>
        <taxon>Sar</taxon>
        <taxon>Alveolata</taxon>
        <taxon>Perkinsozoa</taxon>
        <taxon>Perkinsea</taxon>
        <taxon>Perkinsida</taxon>
        <taxon>Perkinsidae</taxon>
        <taxon>Perkinsus</taxon>
    </lineage>
</organism>
<keyword evidence="6" id="KW-0479">Metal-binding</keyword>
<dbReference type="GO" id="GO:0005886">
    <property type="term" value="C:plasma membrane"/>
    <property type="evidence" value="ECO:0007669"/>
    <property type="project" value="UniProtKB-SubCell"/>
</dbReference>
<keyword evidence="10" id="KW-1133">Transmembrane helix</keyword>
<keyword evidence="7" id="KW-0378">Hydrolase</keyword>
<dbReference type="EMBL" id="GG686856">
    <property type="protein sequence ID" value="EEQ97942.1"/>
    <property type="molecule type" value="Genomic_DNA"/>
</dbReference>
<keyword evidence="9" id="KW-0442">Lipid degradation</keyword>
<dbReference type="InterPro" id="IPR002921">
    <property type="entry name" value="Fungal_lipase-type"/>
</dbReference>
<dbReference type="AlphaFoldDB" id="C5LZE8"/>
<dbReference type="GeneID" id="9037756"/>
<dbReference type="PANTHER" id="PTHR45792">
    <property type="entry name" value="DIACYLGLYCEROL LIPASE HOMOLOG-RELATED"/>
    <property type="match status" value="1"/>
</dbReference>
<reference evidence="16 17" key="1">
    <citation type="submission" date="2008-07" db="EMBL/GenBank/DDBJ databases">
        <authorList>
            <person name="El-Sayed N."/>
            <person name="Caler E."/>
            <person name="Inman J."/>
            <person name="Amedeo P."/>
            <person name="Hass B."/>
            <person name="Wortman J."/>
        </authorList>
    </citation>
    <scope>NUCLEOTIDE SEQUENCE [LARGE SCALE GENOMIC DNA]</scope>
    <source>
        <strain evidence="17">ATCC 50983 / TXsc</strain>
    </source>
</reference>
<keyword evidence="11" id="KW-0443">Lipid metabolism</keyword>
<dbReference type="Gene3D" id="3.40.50.1820">
    <property type="entry name" value="alpha/beta hydrolase"/>
    <property type="match status" value="1"/>
</dbReference>
<dbReference type="OMA" id="INAGAVW"/>
<comment type="catalytic activity">
    <reaction evidence="13">
        <text>a 1,2-diacyl-sn-glycerol + H2O = a 2-acylglycerol + a fatty acid + H(+)</text>
        <dbReference type="Rhea" id="RHEA:33275"/>
        <dbReference type="ChEBI" id="CHEBI:15377"/>
        <dbReference type="ChEBI" id="CHEBI:15378"/>
        <dbReference type="ChEBI" id="CHEBI:17389"/>
        <dbReference type="ChEBI" id="CHEBI:17815"/>
        <dbReference type="ChEBI" id="CHEBI:28868"/>
        <dbReference type="EC" id="3.1.1.116"/>
    </reaction>
    <physiologicalReaction direction="left-to-right" evidence="13">
        <dbReference type="Rhea" id="RHEA:33276"/>
    </physiologicalReaction>
</comment>
<keyword evidence="5" id="KW-0812">Transmembrane</keyword>
<dbReference type="GO" id="GO:0016298">
    <property type="term" value="F:lipase activity"/>
    <property type="evidence" value="ECO:0007669"/>
    <property type="project" value="TreeGrafter"/>
</dbReference>
<keyword evidence="4" id="KW-0597">Phosphoprotein</keyword>
<dbReference type="InterPro" id="IPR029058">
    <property type="entry name" value="AB_hydrolase_fold"/>
</dbReference>
<keyword evidence="8" id="KW-0106">Calcium</keyword>
<dbReference type="OrthoDB" id="436846at2759"/>
<evidence type="ECO:0000256" key="8">
    <source>
        <dbReference type="ARBA" id="ARBA00022837"/>
    </source>
</evidence>
<evidence type="ECO:0000256" key="4">
    <source>
        <dbReference type="ARBA" id="ARBA00022553"/>
    </source>
</evidence>
<evidence type="ECO:0000256" key="13">
    <source>
        <dbReference type="ARBA" id="ARBA00024531"/>
    </source>
</evidence>
<dbReference type="PANTHER" id="PTHR45792:SF8">
    <property type="entry name" value="DIACYLGLYCEROL LIPASE-ALPHA"/>
    <property type="match status" value="1"/>
</dbReference>
<dbReference type="Pfam" id="PF01764">
    <property type="entry name" value="Lipase_3"/>
    <property type="match status" value="1"/>
</dbReference>
<evidence type="ECO:0000313" key="16">
    <source>
        <dbReference type="EMBL" id="EEQ97942.1"/>
    </source>
</evidence>
<dbReference type="Proteomes" id="UP000007800">
    <property type="component" value="Unassembled WGS sequence"/>
</dbReference>
<evidence type="ECO:0000256" key="3">
    <source>
        <dbReference type="ARBA" id="ARBA00022475"/>
    </source>
</evidence>
<keyword evidence="12" id="KW-0472">Membrane</keyword>
<evidence type="ECO:0000256" key="11">
    <source>
        <dbReference type="ARBA" id="ARBA00023098"/>
    </source>
</evidence>
<dbReference type="GO" id="GO:0016042">
    <property type="term" value="P:lipid catabolic process"/>
    <property type="evidence" value="ECO:0007669"/>
    <property type="project" value="UniProtKB-KW"/>
</dbReference>
<evidence type="ECO:0000256" key="10">
    <source>
        <dbReference type="ARBA" id="ARBA00022989"/>
    </source>
</evidence>
<dbReference type="RefSeq" id="XP_002765225.1">
    <property type="nucleotide sequence ID" value="XM_002765179.1"/>
</dbReference>
<dbReference type="GO" id="GO:0046872">
    <property type="term" value="F:metal ion binding"/>
    <property type="evidence" value="ECO:0007669"/>
    <property type="project" value="UniProtKB-KW"/>
</dbReference>
<protein>
    <recommendedName>
        <fullName evidence="14">sn-1-specific diacylglycerol lipase</fullName>
        <ecNumber evidence="14">3.1.1.116</ecNumber>
    </recommendedName>
</protein>
<evidence type="ECO:0000256" key="6">
    <source>
        <dbReference type="ARBA" id="ARBA00022723"/>
    </source>
</evidence>
<evidence type="ECO:0000259" key="15">
    <source>
        <dbReference type="Pfam" id="PF01764"/>
    </source>
</evidence>
<accession>C5LZE8</accession>
<dbReference type="InterPro" id="IPR052214">
    <property type="entry name" value="DAG_Lipase-Related"/>
</dbReference>
<feature type="domain" description="Fungal lipase-type" evidence="15">
    <location>
        <begin position="289"/>
        <end position="433"/>
    </location>
</feature>
<evidence type="ECO:0000256" key="9">
    <source>
        <dbReference type="ARBA" id="ARBA00022963"/>
    </source>
</evidence>
<sequence length="532" mass="57947">MADFTRLASAIASLSRVCKMRTFCDESGKESSVDDNLKHIAAELQSESEWLSDKASELSRQAWEMSGGQAGGSFEDKRFDQALRAAESARRAAEAARLAAGSVKAAARSQWEGVGATARAVVESARHKAARAKERQREAQVNIDMVQRVWRRIADCGRLAATSHGSDKPRPPQEVMADFLDMCRSRPLDMPNWDSNKFGRKVVDIDVAAAMSSLAYAEAAYDTINTGEMTRDEFEEEQLAENERPPSSIFIMCPDLTKIFYMSPEGKFEVTDPLKPRFIVALRNDGTVVLAIRGTATLADAITDMLCDDVNVVHSNDHDTGSNSLRVHRGINAGAVWVVQNAMPYIRKALSSGASNGRLLITGHSLGGGVALVAGILIAPELSPRVWVESIAFGPPPVLSDTLQSRGWRRSGSLPWNLSLKSYVNDGDVISRTCMYSLEYLFGGWGESTSHLLADYEWSTPLVIPGKVYVIGTDPSHPGKAILTNGMDPTLGESSLVDFFCEIARADRPMIPKAGYAHLIDSYKTALLGEVS</sequence>
<dbReference type="CDD" id="cd00519">
    <property type="entry name" value="Lipase_3"/>
    <property type="match status" value="1"/>
</dbReference>
<evidence type="ECO:0000256" key="7">
    <source>
        <dbReference type="ARBA" id="ARBA00022801"/>
    </source>
</evidence>
<keyword evidence="17" id="KW-1185">Reference proteome</keyword>
<dbReference type="EC" id="3.1.1.116" evidence="14"/>
<keyword evidence="3" id="KW-1003">Cell membrane</keyword>
<comment type="cofactor">
    <cofactor evidence="1">
        <name>Ca(2+)</name>
        <dbReference type="ChEBI" id="CHEBI:29108"/>
    </cofactor>
</comment>
<evidence type="ECO:0000256" key="14">
    <source>
        <dbReference type="ARBA" id="ARBA00026104"/>
    </source>
</evidence>
<dbReference type="SUPFAM" id="SSF53474">
    <property type="entry name" value="alpha/beta-Hydrolases"/>
    <property type="match status" value="1"/>
</dbReference>
<gene>
    <name evidence="16" type="ORF">Pmar_PMAR025569</name>
</gene>
<dbReference type="InParanoid" id="C5LZE8"/>
<proteinExistence type="predicted"/>
<evidence type="ECO:0000313" key="17">
    <source>
        <dbReference type="Proteomes" id="UP000007800"/>
    </source>
</evidence>
<comment type="subcellular location">
    <subcellularLocation>
        <location evidence="2">Cell membrane</location>
        <topology evidence="2">Multi-pass membrane protein</topology>
    </subcellularLocation>
</comment>
<evidence type="ECO:0000256" key="2">
    <source>
        <dbReference type="ARBA" id="ARBA00004651"/>
    </source>
</evidence>
<name>C5LZE8_PERM5</name>
<evidence type="ECO:0000256" key="12">
    <source>
        <dbReference type="ARBA" id="ARBA00023136"/>
    </source>
</evidence>
<evidence type="ECO:0000256" key="5">
    <source>
        <dbReference type="ARBA" id="ARBA00022692"/>
    </source>
</evidence>